<dbReference type="Proteomes" id="UP000623129">
    <property type="component" value="Unassembled WGS sequence"/>
</dbReference>
<feature type="binding site" evidence="19">
    <location>
        <position position="311"/>
    </location>
    <ligand>
        <name>Ca(2+)</name>
        <dbReference type="ChEBI" id="CHEBI:29108"/>
        <label>2</label>
    </ligand>
</feature>
<comment type="similarity">
    <text evidence="4">Belongs to the peroxidase family. Ascorbate peroxidase subfamily.</text>
</comment>
<gene>
    <name evidence="25" type="ORF">FCM35_KLT02396</name>
</gene>
<dbReference type="InterPro" id="IPR000823">
    <property type="entry name" value="Peroxidase_pln"/>
</dbReference>
<proteinExistence type="inferred from homology"/>
<evidence type="ECO:0000256" key="3">
    <source>
        <dbReference type="ARBA" id="ARBA00004613"/>
    </source>
</evidence>
<comment type="cofactor">
    <cofactor evidence="19 22">
        <name>Ca(2+)</name>
        <dbReference type="ChEBI" id="CHEBI:29108"/>
    </cofactor>
    <text evidence="19 22">Binds 2 calcium ions per subunit.</text>
</comment>
<feature type="disulfide bond" evidence="21">
    <location>
        <begin position="93"/>
        <end position="174"/>
    </location>
</feature>
<evidence type="ECO:0000256" key="19">
    <source>
        <dbReference type="PIRSR" id="PIRSR600823-3"/>
    </source>
</evidence>
<comment type="similarity">
    <text evidence="22">Belongs to the peroxidase family. Classical plant (class III) peroxidase subfamily.</text>
</comment>
<feature type="binding site" evidence="19">
    <location>
        <position position="134"/>
    </location>
    <ligand>
        <name>Ca(2+)</name>
        <dbReference type="ChEBI" id="CHEBI:29108"/>
        <label>1</label>
    </ligand>
</feature>
<evidence type="ECO:0000256" key="13">
    <source>
        <dbReference type="ARBA" id="ARBA00023004"/>
    </source>
</evidence>
<keyword evidence="13 19" id="KW-0408">Iron</keyword>
<feature type="disulfide bond" evidence="21">
    <location>
        <begin position="180"/>
        <end position="379"/>
    </location>
</feature>
<evidence type="ECO:0000256" key="2">
    <source>
        <dbReference type="ARBA" id="ARBA00002322"/>
    </source>
</evidence>
<dbReference type="GO" id="GO:0042744">
    <property type="term" value="P:hydrogen peroxide catabolic process"/>
    <property type="evidence" value="ECO:0007669"/>
    <property type="project" value="UniProtKB-KW"/>
</dbReference>
<evidence type="ECO:0000256" key="23">
    <source>
        <dbReference type="SAM" id="MobiDB-lite"/>
    </source>
</evidence>
<name>A0A833VSQ1_9POAL</name>
<dbReference type="EC" id="1.11.1.7" evidence="5 22"/>
<feature type="binding site" evidence="19">
    <location>
        <position position="147"/>
    </location>
    <ligand>
        <name>Ca(2+)</name>
        <dbReference type="ChEBI" id="CHEBI:29108"/>
        <label>1</label>
    </ligand>
</feature>
<keyword evidence="7 22" id="KW-0575">Peroxidase</keyword>
<sequence>MTNYEVLVALLFFITAEQSVSATWNFNNNPGGGGFFGGQGGDNFPGLGGFPRRGGWVGNTGLTIGIFPGWNQDTLKPGKFERGLKEGFYSTTCPNAETIVRDTVRAHHKKDPTISAGFLRLFFHDCFIRGCDASILLDKTPSGETTEKFAPANGFTLHGVEVIDAAKAALEAACPGIVSCADILSFATRDASVLAGLQHFPMVAGRRDGTVSLASEVPGKLPDPISTVEKMSQMFNQKGFSQAELVTLLGAHSIGGAHCFTFTNRLYNATDPALEVNLAQKLKNACPQTQDPDVTKDAKVDFDPASSLALDASYYNQVQTGRGLLTSDHALMNDPTTKEMVGKIVADPEKWKREFSQALVKLSKLDVLVGQNGQIRQQCRAVNTAPSQNSQTPSQNFPRFPIFAGRGF</sequence>
<dbReference type="GO" id="GO:0005576">
    <property type="term" value="C:extracellular region"/>
    <property type="evidence" value="ECO:0007669"/>
    <property type="project" value="UniProtKB-SubCell"/>
</dbReference>
<dbReference type="Gene3D" id="1.10.520.10">
    <property type="match status" value="1"/>
</dbReference>
<evidence type="ECO:0000256" key="22">
    <source>
        <dbReference type="RuleBase" id="RU362060"/>
    </source>
</evidence>
<dbReference type="GO" id="GO:0046872">
    <property type="term" value="F:metal ion binding"/>
    <property type="evidence" value="ECO:0007669"/>
    <property type="project" value="UniProtKB-UniRule"/>
</dbReference>
<evidence type="ECO:0000256" key="6">
    <source>
        <dbReference type="ARBA" id="ARBA00022525"/>
    </source>
</evidence>
<evidence type="ECO:0000256" key="5">
    <source>
        <dbReference type="ARBA" id="ARBA00012313"/>
    </source>
</evidence>
<evidence type="ECO:0000256" key="9">
    <source>
        <dbReference type="ARBA" id="ARBA00022723"/>
    </source>
</evidence>
<evidence type="ECO:0000256" key="18">
    <source>
        <dbReference type="PIRSR" id="PIRSR600823-2"/>
    </source>
</evidence>
<dbReference type="SUPFAM" id="SSF48113">
    <property type="entry name" value="Heme-dependent peroxidases"/>
    <property type="match status" value="1"/>
</dbReference>
<dbReference type="InterPro" id="IPR010255">
    <property type="entry name" value="Haem_peroxidase_sf"/>
</dbReference>
<evidence type="ECO:0000313" key="25">
    <source>
        <dbReference type="EMBL" id="KAF3332819.1"/>
    </source>
</evidence>
<dbReference type="GO" id="GO:0020037">
    <property type="term" value="F:heme binding"/>
    <property type="evidence" value="ECO:0007669"/>
    <property type="project" value="UniProtKB-UniRule"/>
</dbReference>
<dbReference type="GO" id="GO:0006979">
    <property type="term" value="P:response to oxidative stress"/>
    <property type="evidence" value="ECO:0007669"/>
    <property type="project" value="UniProtKB-UniRule"/>
</dbReference>
<evidence type="ECO:0000256" key="21">
    <source>
        <dbReference type="PIRSR" id="PIRSR600823-5"/>
    </source>
</evidence>
<dbReference type="OrthoDB" id="2113341at2759"/>
<feature type="binding site" description="axial binding residue" evidence="19">
    <location>
        <position position="252"/>
    </location>
    <ligand>
        <name>heme b</name>
        <dbReference type="ChEBI" id="CHEBI:60344"/>
    </ligand>
    <ligandPart>
        <name>Fe</name>
        <dbReference type="ChEBI" id="CHEBI:18248"/>
    </ligandPart>
</feature>
<evidence type="ECO:0000256" key="12">
    <source>
        <dbReference type="ARBA" id="ARBA00023002"/>
    </source>
</evidence>
<dbReference type="InterPro" id="IPR019793">
    <property type="entry name" value="Peroxidases_heam-ligand_BS"/>
</dbReference>
<dbReference type="PROSITE" id="PS00436">
    <property type="entry name" value="PEROXIDASE_2"/>
    <property type="match status" value="1"/>
</dbReference>
<evidence type="ECO:0000256" key="17">
    <source>
        <dbReference type="PIRSR" id="PIRSR600823-1"/>
    </source>
</evidence>
<dbReference type="PANTHER" id="PTHR31517">
    <property type="match status" value="1"/>
</dbReference>
<comment type="catalytic activity">
    <reaction evidence="1 22">
        <text>2 a phenolic donor + H2O2 = 2 a phenolic radical donor + 2 H2O</text>
        <dbReference type="Rhea" id="RHEA:56136"/>
        <dbReference type="ChEBI" id="CHEBI:15377"/>
        <dbReference type="ChEBI" id="CHEBI:16240"/>
        <dbReference type="ChEBI" id="CHEBI:139520"/>
        <dbReference type="ChEBI" id="CHEBI:139521"/>
        <dbReference type="EC" id="1.11.1.7"/>
    </reaction>
</comment>
<dbReference type="EMBL" id="SWLB01000011">
    <property type="protein sequence ID" value="KAF3332819.1"/>
    <property type="molecule type" value="Genomic_DNA"/>
</dbReference>
<dbReference type="PANTHER" id="PTHR31517:SF84">
    <property type="entry name" value="PEROXIDASE"/>
    <property type="match status" value="1"/>
</dbReference>
<dbReference type="PROSITE" id="PS00435">
    <property type="entry name" value="PEROXIDASE_1"/>
    <property type="match status" value="1"/>
</dbReference>
<dbReference type="InterPro" id="IPR002016">
    <property type="entry name" value="Haem_peroxidase"/>
</dbReference>
<dbReference type="PRINTS" id="PR00458">
    <property type="entry name" value="PEROXIDASE"/>
</dbReference>
<feature type="domain" description="Plant heme peroxidase family profile" evidence="24">
    <location>
        <begin position="83"/>
        <end position="383"/>
    </location>
</feature>
<keyword evidence="9 19" id="KW-0479">Metal-binding</keyword>
<evidence type="ECO:0000256" key="20">
    <source>
        <dbReference type="PIRSR" id="PIRSR600823-4"/>
    </source>
</evidence>
<evidence type="ECO:0000259" key="24">
    <source>
        <dbReference type="PROSITE" id="PS50873"/>
    </source>
</evidence>
<feature type="compositionally biased region" description="Polar residues" evidence="23">
    <location>
        <begin position="384"/>
        <end position="397"/>
    </location>
</feature>
<dbReference type="AlphaFoldDB" id="A0A833VSQ1"/>
<protein>
    <recommendedName>
        <fullName evidence="5 22">Peroxidase</fullName>
        <ecNumber evidence="5 22">1.11.1.7</ecNumber>
    </recommendedName>
</protein>
<feature type="disulfide bond" evidence="21">
    <location>
        <begin position="259"/>
        <end position="286"/>
    </location>
</feature>
<dbReference type="Pfam" id="PF00141">
    <property type="entry name" value="peroxidase"/>
    <property type="match status" value="1"/>
</dbReference>
<feature type="site" description="Transition state stabilizer" evidence="20">
    <location>
        <position position="120"/>
    </location>
</feature>
<feature type="region of interest" description="Disordered" evidence="23">
    <location>
        <begin position="384"/>
        <end position="408"/>
    </location>
</feature>
<evidence type="ECO:0000256" key="14">
    <source>
        <dbReference type="ARBA" id="ARBA00023157"/>
    </source>
</evidence>
<evidence type="ECO:0000313" key="26">
    <source>
        <dbReference type="Proteomes" id="UP000623129"/>
    </source>
</evidence>
<keyword evidence="16 22" id="KW-0376">Hydrogen peroxide</keyword>
<comment type="function">
    <text evidence="2">Removal of H(2)O(2), oxidation of toxic reductants, biosynthesis and degradation of lignin, suberization, auxin catabolism, response to environmental stresses such as wounding, pathogen attack and oxidative stress. These functions might be dependent on each isozyme/isoform in each plant tissue.</text>
</comment>
<feature type="signal peptide" evidence="22">
    <location>
        <begin position="1"/>
        <end position="22"/>
    </location>
</feature>
<dbReference type="PROSITE" id="PS50873">
    <property type="entry name" value="PEROXIDASE_4"/>
    <property type="match status" value="1"/>
</dbReference>
<dbReference type="InterPro" id="IPR019794">
    <property type="entry name" value="Peroxidases_AS"/>
</dbReference>
<feature type="chain" id="PRO_5033099519" description="Peroxidase" evidence="22">
    <location>
        <begin position="23"/>
        <end position="408"/>
    </location>
</feature>
<dbReference type="PRINTS" id="PR00461">
    <property type="entry name" value="PLPEROXIDASE"/>
</dbReference>
<comment type="cofactor">
    <cofactor evidence="19 22">
        <name>heme b</name>
        <dbReference type="ChEBI" id="CHEBI:60344"/>
    </cofactor>
    <text evidence="19 22">Binds 1 heme b (iron(II)-protoporphyrin IX) group per subunit.</text>
</comment>
<dbReference type="FunFam" id="1.10.420.10:FF:000007">
    <property type="entry name" value="Peroxidase"/>
    <property type="match status" value="1"/>
</dbReference>
<keyword evidence="6 22" id="KW-0964">Secreted</keyword>
<keyword evidence="10 22" id="KW-0732">Signal</keyword>
<dbReference type="InterPro" id="IPR033905">
    <property type="entry name" value="Secretory_peroxidase"/>
</dbReference>
<accession>A0A833VSQ1</accession>
<organism evidence="25 26">
    <name type="scientific">Carex littledalei</name>
    <dbReference type="NCBI Taxonomy" id="544730"/>
    <lineage>
        <taxon>Eukaryota</taxon>
        <taxon>Viridiplantae</taxon>
        <taxon>Streptophyta</taxon>
        <taxon>Embryophyta</taxon>
        <taxon>Tracheophyta</taxon>
        <taxon>Spermatophyta</taxon>
        <taxon>Magnoliopsida</taxon>
        <taxon>Liliopsida</taxon>
        <taxon>Poales</taxon>
        <taxon>Cyperaceae</taxon>
        <taxon>Cyperoideae</taxon>
        <taxon>Cariceae</taxon>
        <taxon>Carex</taxon>
        <taxon>Carex subgen. Euthyceras</taxon>
    </lineage>
</organism>
<evidence type="ECO:0000256" key="11">
    <source>
        <dbReference type="ARBA" id="ARBA00022837"/>
    </source>
</evidence>
<keyword evidence="11 19" id="KW-0106">Calcium</keyword>
<feature type="active site" description="Proton acceptor" evidence="17">
    <location>
        <position position="124"/>
    </location>
</feature>
<keyword evidence="26" id="KW-1185">Reference proteome</keyword>
<evidence type="ECO:0000256" key="15">
    <source>
        <dbReference type="ARBA" id="ARBA00023180"/>
    </source>
</evidence>
<feature type="binding site" evidence="19">
    <location>
        <position position="125"/>
    </location>
    <ligand>
        <name>Ca(2+)</name>
        <dbReference type="ChEBI" id="CHEBI:29108"/>
        <label>1</label>
    </ligand>
</feature>
<evidence type="ECO:0000256" key="4">
    <source>
        <dbReference type="ARBA" id="ARBA00006873"/>
    </source>
</evidence>
<dbReference type="Gene3D" id="1.10.420.10">
    <property type="entry name" value="Peroxidase, domain 2"/>
    <property type="match status" value="1"/>
</dbReference>
<evidence type="ECO:0000256" key="7">
    <source>
        <dbReference type="ARBA" id="ARBA00022559"/>
    </source>
</evidence>
<keyword evidence="14 21" id="KW-1015">Disulfide bond</keyword>
<comment type="subcellular location">
    <subcellularLocation>
        <location evidence="3 22">Secreted</location>
    </subcellularLocation>
</comment>
<feature type="binding site" evidence="19">
    <location>
        <position position="130"/>
    </location>
    <ligand>
        <name>Ca(2+)</name>
        <dbReference type="ChEBI" id="CHEBI:29108"/>
        <label>1</label>
    </ligand>
</feature>
<dbReference type="GO" id="GO:0140825">
    <property type="term" value="F:lactoperoxidase activity"/>
    <property type="evidence" value="ECO:0007669"/>
    <property type="project" value="UniProtKB-EC"/>
</dbReference>
<evidence type="ECO:0000256" key="10">
    <source>
        <dbReference type="ARBA" id="ARBA00022729"/>
    </source>
</evidence>
<dbReference type="FunFam" id="1.10.520.10:FF:000006">
    <property type="entry name" value="Peroxidase"/>
    <property type="match status" value="1"/>
</dbReference>
<evidence type="ECO:0000256" key="16">
    <source>
        <dbReference type="ARBA" id="ARBA00023324"/>
    </source>
</evidence>
<feature type="disulfide bond" evidence="21">
    <location>
        <begin position="126"/>
        <end position="131"/>
    </location>
</feature>
<reference evidence="25" key="1">
    <citation type="submission" date="2020-01" db="EMBL/GenBank/DDBJ databases">
        <title>Genome sequence of Kobresia littledalei, the first chromosome-level genome in the family Cyperaceae.</title>
        <authorList>
            <person name="Qu G."/>
        </authorList>
    </citation>
    <scope>NUCLEOTIDE SEQUENCE</scope>
    <source>
        <strain evidence="25">C.B.Clarke</strain>
        <tissue evidence="25">Leaf</tissue>
    </source>
</reference>
<feature type="binding site" evidence="19">
    <location>
        <position position="132"/>
    </location>
    <ligand>
        <name>Ca(2+)</name>
        <dbReference type="ChEBI" id="CHEBI:29108"/>
        <label>1</label>
    </ligand>
</feature>
<keyword evidence="15" id="KW-0325">Glycoprotein</keyword>
<feature type="binding site" evidence="19">
    <location>
        <position position="303"/>
    </location>
    <ligand>
        <name>Ca(2+)</name>
        <dbReference type="ChEBI" id="CHEBI:29108"/>
        <label>2</label>
    </ligand>
</feature>
<dbReference type="CDD" id="cd00693">
    <property type="entry name" value="secretory_peroxidase"/>
    <property type="match status" value="1"/>
</dbReference>
<evidence type="ECO:0000256" key="8">
    <source>
        <dbReference type="ARBA" id="ARBA00022617"/>
    </source>
</evidence>
<keyword evidence="12 22" id="KW-0560">Oxidoreductase</keyword>
<comment type="caution">
    <text evidence="25">The sequence shown here is derived from an EMBL/GenBank/DDBJ whole genome shotgun (WGS) entry which is preliminary data.</text>
</comment>
<feature type="binding site" evidence="18">
    <location>
        <position position="222"/>
    </location>
    <ligand>
        <name>substrate</name>
    </ligand>
</feature>
<evidence type="ECO:0000256" key="1">
    <source>
        <dbReference type="ARBA" id="ARBA00000189"/>
    </source>
</evidence>
<keyword evidence="8 22" id="KW-0349">Heme</keyword>